<reference evidence="3" key="1">
    <citation type="submission" date="2018-02" db="EMBL/GenBank/DDBJ databases">
        <authorList>
            <person name="Kim S.-K."/>
            <person name="Jung H.-I."/>
            <person name="Lee S.-W."/>
        </authorList>
    </citation>
    <scope>NUCLEOTIDE SEQUENCE</scope>
    <source>
        <strain evidence="3">SK3146</strain>
    </source>
</reference>
<evidence type="ECO:0000313" key="3">
    <source>
        <dbReference type="EMBL" id="UQZ86515.1"/>
    </source>
</evidence>
<dbReference type="InterPro" id="IPR029068">
    <property type="entry name" value="Glyas_Bleomycin-R_OHBP_Dase"/>
</dbReference>
<dbReference type="EMBL" id="CP027059">
    <property type="protein sequence ID" value="UQZ86515.1"/>
    <property type="molecule type" value="Genomic_DNA"/>
</dbReference>
<dbReference type="CDD" id="cd08352">
    <property type="entry name" value="VOC_Bs_YwkD_like"/>
    <property type="match status" value="1"/>
</dbReference>
<keyword evidence="3" id="KW-0456">Lyase</keyword>
<evidence type="ECO:0000313" key="4">
    <source>
        <dbReference type="Proteomes" id="UP001057134"/>
    </source>
</evidence>
<dbReference type="Pfam" id="PF00903">
    <property type="entry name" value="Glyoxalase"/>
    <property type="match status" value="1"/>
</dbReference>
<protein>
    <submittedName>
        <fullName evidence="3">Lyase</fullName>
    </submittedName>
</protein>
<keyword evidence="1" id="KW-0479">Metal-binding</keyword>
<dbReference type="SUPFAM" id="SSF54593">
    <property type="entry name" value="Glyoxalase/Bleomycin resistance protein/Dihydroxybiphenyl dioxygenase"/>
    <property type="match status" value="1"/>
</dbReference>
<dbReference type="PANTHER" id="PTHR36113">
    <property type="entry name" value="LYASE, PUTATIVE-RELATED-RELATED"/>
    <property type="match status" value="1"/>
</dbReference>
<dbReference type="InterPro" id="IPR004360">
    <property type="entry name" value="Glyas_Fos-R_dOase_dom"/>
</dbReference>
<dbReference type="Proteomes" id="UP001057134">
    <property type="component" value="Chromosome"/>
</dbReference>
<gene>
    <name evidence="3" type="ORF">SK3146_05808</name>
</gene>
<dbReference type="GO" id="GO:0016829">
    <property type="term" value="F:lyase activity"/>
    <property type="evidence" value="ECO:0007669"/>
    <property type="project" value="UniProtKB-KW"/>
</dbReference>
<dbReference type="Gene3D" id="3.10.180.10">
    <property type="entry name" value="2,3-Dihydroxybiphenyl 1,2-Dioxygenase, domain 1"/>
    <property type="match status" value="1"/>
</dbReference>
<reference evidence="3" key="2">
    <citation type="journal article" date="2021" name="J Anim Sci Technol">
        <title>Complete genome sequence of Paenibacillus konkukensis sp. nov. SK3146 as a potential probiotic strain.</title>
        <authorList>
            <person name="Jung H.I."/>
            <person name="Park S."/>
            <person name="Niu K.M."/>
            <person name="Lee S.W."/>
            <person name="Kothari D."/>
            <person name="Yi K.J."/>
            <person name="Kim S.K."/>
        </authorList>
    </citation>
    <scope>NUCLEOTIDE SEQUENCE</scope>
    <source>
        <strain evidence="3">SK3146</strain>
    </source>
</reference>
<keyword evidence="4" id="KW-1185">Reference proteome</keyword>
<proteinExistence type="predicted"/>
<evidence type="ECO:0000256" key="1">
    <source>
        <dbReference type="ARBA" id="ARBA00022723"/>
    </source>
</evidence>
<organism evidence="3 4">
    <name type="scientific">Paenibacillus konkukensis</name>
    <dbReference type="NCBI Taxonomy" id="2020716"/>
    <lineage>
        <taxon>Bacteria</taxon>
        <taxon>Bacillati</taxon>
        <taxon>Bacillota</taxon>
        <taxon>Bacilli</taxon>
        <taxon>Bacillales</taxon>
        <taxon>Paenibacillaceae</taxon>
        <taxon>Paenibacillus</taxon>
    </lineage>
</organism>
<dbReference type="InterPro" id="IPR037523">
    <property type="entry name" value="VOC_core"/>
</dbReference>
<accession>A0ABY4RXE4</accession>
<feature type="domain" description="VOC" evidence="2">
    <location>
        <begin position="1"/>
        <end position="111"/>
    </location>
</feature>
<name>A0ABY4RXE4_9BACL</name>
<dbReference type="InterPro" id="IPR037478">
    <property type="entry name" value="YwkD-like_dom"/>
</dbReference>
<sequence length="111" mass="13031">MSKRFYTELLGFRIIEETYRAERQSYKLDLQIAEHTQIELFSFPDCPPRLQYPEARGLRHLAFEVIDVEASAAYLREQGVDVEPVRVDPVTGKKYTFFKDPDDLPLELYEA</sequence>
<dbReference type="PANTHER" id="PTHR36113:SF6">
    <property type="entry name" value="FOSFOMYCIN RESISTANCE PROTEIN FOSX"/>
    <property type="match status" value="1"/>
</dbReference>
<dbReference type="InterPro" id="IPR051332">
    <property type="entry name" value="Fosfomycin_Res_Enzymes"/>
</dbReference>
<evidence type="ECO:0000259" key="2">
    <source>
        <dbReference type="PROSITE" id="PS51819"/>
    </source>
</evidence>
<dbReference type="PROSITE" id="PS51819">
    <property type="entry name" value="VOC"/>
    <property type="match status" value="1"/>
</dbReference>